<dbReference type="InterPro" id="IPR019775">
    <property type="entry name" value="WD40_repeat_CS"/>
</dbReference>
<feature type="region of interest" description="Disordered" evidence="7">
    <location>
        <begin position="578"/>
        <end position="965"/>
    </location>
</feature>
<feature type="compositionally biased region" description="Acidic residues" evidence="7">
    <location>
        <begin position="883"/>
        <end position="893"/>
    </location>
</feature>
<keyword evidence="1 6" id="KW-0853">WD repeat</keyword>
<evidence type="ECO:0000256" key="2">
    <source>
        <dbReference type="ARBA" id="ARBA00022723"/>
    </source>
</evidence>
<dbReference type="PROSITE" id="PS50082">
    <property type="entry name" value="WD_REPEATS_2"/>
    <property type="match status" value="2"/>
</dbReference>
<dbReference type="GO" id="GO:0016239">
    <property type="term" value="P:positive regulation of macroautophagy"/>
    <property type="evidence" value="ECO:0007669"/>
    <property type="project" value="TreeGrafter"/>
</dbReference>
<keyword evidence="5" id="KW-0862">Zinc</keyword>
<dbReference type="InterPro" id="IPR036322">
    <property type="entry name" value="WD40_repeat_dom_sf"/>
</dbReference>
<feature type="repeat" description="WD" evidence="6">
    <location>
        <begin position="158"/>
        <end position="179"/>
    </location>
</feature>
<protein>
    <recommendedName>
        <fullName evidence="10">WD40 repeat-like protein</fullName>
    </recommendedName>
</protein>
<dbReference type="PANTHER" id="PTHR46200:SF1">
    <property type="entry name" value="GATOR COMPLEX PROTEIN WDR24"/>
    <property type="match status" value="1"/>
</dbReference>
<dbReference type="EMBL" id="JAGFBS010000013">
    <property type="protein sequence ID" value="KAG6375919.1"/>
    <property type="molecule type" value="Genomic_DNA"/>
</dbReference>
<evidence type="ECO:0000256" key="1">
    <source>
        <dbReference type="ARBA" id="ARBA00022574"/>
    </source>
</evidence>
<dbReference type="InterPro" id="IPR015943">
    <property type="entry name" value="WD40/YVTN_repeat-like_dom_sf"/>
</dbReference>
<comment type="caution">
    <text evidence="8">The sequence shown here is derived from an EMBL/GenBank/DDBJ whole genome shotgun (WGS) entry which is preliminary data.</text>
</comment>
<evidence type="ECO:0008006" key="10">
    <source>
        <dbReference type="Google" id="ProtNLM"/>
    </source>
</evidence>
<organism evidence="8 9">
    <name type="scientific">Boletus reticuloceps</name>
    <dbReference type="NCBI Taxonomy" id="495285"/>
    <lineage>
        <taxon>Eukaryota</taxon>
        <taxon>Fungi</taxon>
        <taxon>Dikarya</taxon>
        <taxon>Basidiomycota</taxon>
        <taxon>Agaricomycotina</taxon>
        <taxon>Agaricomycetes</taxon>
        <taxon>Agaricomycetidae</taxon>
        <taxon>Boletales</taxon>
        <taxon>Boletineae</taxon>
        <taxon>Boletaceae</taxon>
        <taxon>Boletoideae</taxon>
        <taxon>Boletus</taxon>
    </lineage>
</organism>
<name>A0A8I2YNJ5_9AGAM</name>
<dbReference type="SMART" id="SM00320">
    <property type="entry name" value="WD40"/>
    <property type="match status" value="4"/>
</dbReference>
<keyword evidence="3" id="KW-0677">Repeat</keyword>
<feature type="repeat" description="WD" evidence="6">
    <location>
        <begin position="262"/>
        <end position="284"/>
    </location>
</feature>
<feature type="compositionally biased region" description="Basic residues" evidence="7">
    <location>
        <begin position="904"/>
        <end position="921"/>
    </location>
</feature>
<keyword evidence="2" id="KW-0479">Metal-binding</keyword>
<dbReference type="Gene3D" id="2.130.10.10">
    <property type="entry name" value="YVTN repeat-like/Quinoprotein amine dehydrogenase"/>
    <property type="match status" value="1"/>
</dbReference>
<evidence type="ECO:0000256" key="3">
    <source>
        <dbReference type="ARBA" id="ARBA00022737"/>
    </source>
</evidence>
<evidence type="ECO:0000256" key="7">
    <source>
        <dbReference type="SAM" id="MobiDB-lite"/>
    </source>
</evidence>
<feature type="compositionally biased region" description="Polar residues" evidence="7">
    <location>
        <begin position="587"/>
        <end position="597"/>
    </location>
</feature>
<evidence type="ECO:0000313" key="8">
    <source>
        <dbReference type="EMBL" id="KAG6375919.1"/>
    </source>
</evidence>
<feature type="compositionally biased region" description="Low complexity" evidence="7">
    <location>
        <begin position="927"/>
        <end position="947"/>
    </location>
</feature>
<proteinExistence type="predicted"/>
<sequence>MLGDLFSDSRFHGYQGPSRNVRFPRATASGGGTVAKSDDGVRCVVAGRESLRVLRLSDPDDATATLDQKSAVGHGGHRVELSKNLWDGSGLKIESASTDVAWCSGHYNNKILTSARNGDLIMWDLGKPGSTKYERKTKNHIRSIHKLSCSSMVPYYCITGSADGDMRIWDLRDMSRSVMKIHHPTSVRSLVFSRSLSHPLQAVVGLDNGSIYRWDLQMGQRGQLDRLPVAHTGPILALDWCSTSVTSKGADNIATQMERSWIVSGGLDHTVKIWDLPGSSTSSHIVNKPTYVLHPSCPVRRVLWRPDYPCELALVSNAEFSGGAELLASPRMQNASPSFLSSTAPVLESKDAEAKSGLVGETVEIWDVRRGWIAKWTVDTSVSDGGVTDAAFRDSHALLVQHASGTFAQVDLRHSHRPIDAVPRVALSWNAVDGVDGALAFVADKRGKWEVPYDDVHPDRRSFVVDRRSRIKTLGDKRRVPGLQNMGMYVHVPPSADAGPDVFVRLAKGYVVPDKSRKKKEVCALNAEVAMQAGNVHAAQAWILLGSLLTDVVPESVIASLPASGGLDLPHPLIHSASAPGALPSTEGVNVHSTGSKPASYRAMSADSAIQLAGSPHSPSHSRVSHHHAQTTRSTSVNGANPASNEDRKHARHRPDQPPPPTKPPPNSRNLTPASSASSSPRHIPLSLPPTPVLPPTTTMTPATVSRRRPSILLSTPSPSPVHAHTHARRPSVYSRSMASAQSLSPSDRSLRHVGEGALDDSDSSDGGVASESVAESHVGEVDHGNGSVEMGTTPGPAPLTLPLPAKSGMSRAKARSMSAGRTGPAHPSPLSQLAGQRQWVEDDDSEREALSMDTGPGMVLSPSHAKRRIDEDEATPSPLSSDTDDERSDDSEAEIRQRAVMMKSRRKNSMAHVRRLKNRSRSSTVASLAAPGPLLSPARSSPSRLPTGSPEPTQDVIGRTGSQSSVQTVIATSIREQENEVGGSGKDVAEDEERVGWVEMSYEQQVAVVEEERQLREAGWRALREALEEYADEGDIQMCAMLALVAREELKLEPCRTIQFVEAYVDMLARYRLHPCVAYLRKYSRVDEVQKTTRSVNTARDSDIYGVSKVSKARGCCPFAKPVCKGDACGVCDVQGGGSEMFDMSSSCSNIAISMFSVFAWRSSGVL</sequence>
<gene>
    <name evidence="8" type="ORF">JVT61DRAFT_2787</name>
</gene>
<feature type="compositionally biased region" description="Polar residues" evidence="7">
    <location>
        <begin position="734"/>
        <end position="748"/>
    </location>
</feature>
<evidence type="ECO:0000313" key="9">
    <source>
        <dbReference type="Proteomes" id="UP000683000"/>
    </source>
</evidence>
<accession>A0A8I2YNJ5</accession>
<dbReference type="GO" id="GO:0005774">
    <property type="term" value="C:vacuolar membrane"/>
    <property type="evidence" value="ECO:0007669"/>
    <property type="project" value="TreeGrafter"/>
</dbReference>
<dbReference type="SUPFAM" id="SSF50978">
    <property type="entry name" value="WD40 repeat-like"/>
    <property type="match status" value="2"/>
</dbReference>
<dbReference type="PROSITE" id="PS00678">
    <property type="entry name" value="WD_REPEATS_1"/>
    <property type="match status" value="2"/>
</dbReference>
<dbReference type="Proteomes" id="UP000683000">
    <property type="component" value="Unassembled WGS sequence"/>
</dbReference>
<feature type="compositionally biased region" description="Polar residues" evidence="7">
    <location>
        <begin position="631"/>
        <end position="644"/>
    </location>
</feature>
<dbReference type="GO" id="GO:1904263">
    <property type="term" value="P:positive regulation of TORC1 signaling"/>
    <property type="evidence" value="ECO:0007669"/>
    <property type="project" value="TreeGrafter"/>
</dbReference>
<evidence type="ECO:0000256" key="4">
    <source>
        <dbReference type="ARBA" id="ARBA00022771"/>
    </source>
</evidence>
<keyword evidence="4" id="KW-0863">Zinc-finger</keyword>
<feature type="compositionally biased region" description="Polar residues" evidence="7">
    <location>
        <begin position="668"/>
        <end position="681"/>
    </location>
</feature>
<dbReference type="GO" id="GO:0061700">
    <property type="term" value="C:GATOR2 complex"/>
    <property type="evidence" value="ECO:0007669"/>
    <property type="project" value="TreeGrafter"/>
</dbReference>
<evidence type="ECO:0000256" key="6">
    <source>
        <dbReference type="PROSITE-ProRule" id="PRU00221"/>
    </source>
</evidence>
<dbReference type="OrthoDB" id="60955at2759"/>
<dbReference type="GO" id="GO:0005829">
    <property type="term" value="C:cytosol"/>
    <property type="evidence" value="ECO:0007669"/>
    <property type="project" value="TreeGrafter"/>
</dbReference>
<dbReference type="AlphaFoldDB" id="A0A8I2YNJ5"/>
<dbReference type="GO" id="GO:0008270">
    <property type="term" value="F:zinc ion binding"/>
    <property type="evidence" value="ECO:0007669"/>
    <property type="project" value="UniProtKB-KW"/>
</dbReference>
<dbReference type="InterPro" id="IPR001680">
    <property type="entry name" value="WD40_rpt"/>
</dbReference>
<feature type="compositionally biased region" description="Pro residues" evidence="7">
    <location>
        <begin position="657"/>
        <end position="667"/>
    </location>
</feature>
<dbReference type="PANTHER" id="PTHR46200">
    <property type="entry name" value="GATOR COMPLEX PROTEIN WDR24"/>
    <property type="match status" value="1"/>
</dbReference>
<keyword evidence="9" id="KW-1185">Reference proteome</keyword>
<feature type="compositionally biased region" description="Low complexity" evidence="7">
    <location>
        <begin position="765"/>
        <end position="774"/>
    </location>
</feature>
<reference evidence="8" key="1">
    <citation type="submission" date="2021-03" db="EMBL/GenBank/DDBJ databases">
        <title>Evolutionary innovations through gain and loss of genes in the ectomycorrhizal Boletales.</title>
        <authorList>
            <person name="Wu G."/>
            <person name="Miyauchi S."/>
            <person name="Morin E."/>
            <person name="Yang Z.-L."/>
            <person name="Xu J."/>
            <person name="Martin F.M."/>
        </authorList>
    </citation>
    <scope>NUCLEOTIDE SEQUENCE</scope>
    <source>
        <strain evidence="8">BR01</strain>
    </source>
</reference>
<dbReference type="InterPro" id="IPR037590">
    <property type="entry name" value="WDR24"/>
</dbReference>
<evidence type="ECO:0000256" key="5">
    <source>
        <dbReference type="ARBA" id="ARBA00022833"/>
    </source>
</evidence>